<evidence type="ECO:0000313" key="2">
    <source>
        <dbReference type="Proteomes" id="UP000625711"/>
    </source>
</evidence>
<dbReference type="AlphaFoldDB" id="A0A834I695"/>
<keyword evidence="2" id="KW-1185">Reference proteome</keyword>
<comment type="caution">
    <text evidence="1">The sequence shown here is derived from an EMBL/GenBank/DDBJ whole genome shotgun (WGS) entry which is preliminary data.</text>
</comment>
<evidence type="ECO:0000313" key="1">
    <source>
        <dbReference type="EMBL" id="KAF7274764.1"/>
    </source>
</evidence>
<name>A0A834I695_RHYFE</name>
<gene>
    <name evidence="1" type="ORF">GWI33_012565</name>
</gene>
<dbReference type="EMBL" id="JAACXV010012160">
    <property type="protein sequence ID" value="KAF7274764.1"/>
    <property type="molecule type" value="Genomic_DNA"/>
</dbReference>
<feature type="non-terminal residue" evidence="1">
    <location>
        <position position="45"/>
    </location>
</feature>
<accession>A0A834I695</accession>
<sequence>MQRVQNYLLTSNSKWISGDKSPELGEWGGADGAGVGGELARWWGA</sequence>
<proteinExistence type="predicted"/>
<reference evidence="1" key="1">
    <citation type="submission" date="2020-08" db="EMBL/GenBank/DDBJ databases">
        <title>Genome sequencing and assembly of the red palm weevil Rhynchophorus ferrugineus.</title>
        <authorList>
            <person name="Dias G.B."/>
            <person name="Bergman C.M."/>
            <person name="Manee M."/>
        </authorList>
    </citation>
    <scope>NUCLEOTIDE SEQUENCE</scope>
    <source>
        <strain evidence="1">AA-2017</strain>
        <tissue evidence="1">Whole larva</tissue>
    </source>
</reference>
<organism evidence="1 2">
    <name type="scientific">Rhynchophorus ferrugineus</name>
    <name type="common">Red palm weevil</name>
    <name type="synonym">Curculio ferrugineus</name>
    <dbReference type="NCBI Taxonomy" id="354439"/>
    <lineage>
        <taxon>Eukaryota</taxon>
        <taxon>Metazoa</taxon>
        <taxon>Ecdysozoa</taxon>
        <taxon>Arthropoda</taxon>
        <taxon>Hexapoda</taxon>
        <taxon>Insecta</taxon>
        <taxon>Pterygota</taxon>
        <taxon>Neoptera</taxon>
        <taxon>Endopterygota</taxon>
        <taxon>Coleoptera</taxon>
        <taxon>Polyphaga</taxon>
        <taxon>Cucujiformia</taxon>
        <taxon>Curculionidae</taxon>
        <taxon>Dryophthorinae</taxon>
        <taxon>Rhynchophorus</taxon>
    </lineage>
</organism>
<dbReference type="Proteomes" id="UP000625711">
    <property type="component" value="Unassembled WGS sequence"/>
</dbReference>
<protein>
    <submittedName>
        <fullName evidence="1">Uncharacterized protein</fullName>
    </submittedName>
</protein>